<evidence type="ECO:0000313" key="4">
    <source>
        <dbReference type="Proteomes" id="UP000295560"/>
    </source>
</evidence>
<evidence type="ECO:0000313" key="3">
    <source>
        <dbReference type="EMBL" id="TCK27309.1"/>
    </source>
</evidence>
<dbReference type="OrthoDB" id="4569196at2"/>
<gene>
    <name evidence="3" type="ORF">EV378_3177</name>
</gene>
<proteinExistence type="predicted"/>
<accession>A0A4R1I444</accession>
<dbReference type="InterPro" id="IPR000551">
    <property type="entry name" value="MerR-type_HTH_dom"/>
</dbReference>
<dbReference type="Gene3D" id="1.10.1660.10">
    <property type="match status" value="1"/>
</dbReference>
<reference evidence="3 4" key="1">
    <citation type="submission" date="2019-03" db="EMBL/GenBank/DDBJ databases">
        <title>Sequencing the genomes of 1000 actinobacteria strains.</title>
        <authorList>
            <person name="Klenk H.-P."/>
        </authorList>
    </citation>
    <scope>NUCLEOTIDE SEQUENCE [LARGE SCALE GENOMIC DNA]</scope>
    <source>
        <strain evidence="3 4">DSM 44969</strain>
    </source>
</reference>
<feature type="domain" description="HTH merR-type" evidence="2">
    <location>
        <begin position="2"/>
        <end position="71"/>
    </location>
</feature>
<comment type="caution">
    <text evidence="3">The sequence shown here is derived from an EMBL/GenBank/DDBJ whole genome shotgun (WGS) entry which is preliminary data.</text>
</comment>
<dbReference type="Proteomes" id="UP000295560">
    <property type="component" value="Unassembled WGS sequence"/>
</dbReference>
<dbReference type="PANTHER" id="PTHR30204">
    <property type="entry name" value="REDOX-CYCLING DRUG-SENSING TRANSCRIPTIONAL ACTIVATOR SOXR"/>
    <property type="match status" value="1"/>
</dbReference>
<sequence length="240" mass="26408">MAWSTREIAELAGTSLRAVRHYHEVGLLPEPERRANGYKQYGVAHLVRLMRIKRLTDLGFSLTQISTMGEASDHPEEALRTLDAELAATIERLKRARVELGLILEQAAPTDLPLDFAPVVDTFSDADRSFVVVLSRVLGPEGMKAYSALLQDPMEDPATREFDDLPADAPADVRRDLAERLAPFVRTLRSGHPGIVDSHVDAPRGRRHAETTVATALVDLYNPAQLDVMVRIDALLAASA</sequence>
<dbReference type="Pfam" id="PF13411">
    <property type="entry name" value="MerR_1"/>
    <property type="match status" value="1"/>
</dbReference>
<dbReference type="EMBL" id="SMFZ01000001">
    <property type="protein sequence ID" value="TCK27309.1"/>
    <property type="molecule type" value="Genomic_DNA"/>
</dbReference>
<organism evidence="3 4">
    <name type="scientific">Pseudonocardia endophytica</name>
    <dbReference type="NCBI Taxonomy" id="401976"/>
    <lineage>
        <taxon>Bacteria</taxon>
        <taxon>Bacillati</taxon>
        <taxon>Actinomycetota</taxon>
        <taxon>Actinomycetes</taxon>
        <taxon>Pseudonocardiales</taxon>
        <taxon>Pseudonocardiaceae</taxon>
        <taxon>Pseudonocardia</taxon>
    </lineage>
</organism>
<evidence type="ECO:0000256" key="1">
    <source>
        <dbReference type="ARBA" id="ARBA00023125"/>
    </source>
</evidence>
<dbReference type="InterPro" id="IPR009061">
    <property type="entry name" value="DNA-bd_dom_put_sf"/>
</dbReference>
<dbReference type="GO" id="GO:0003700">
    <property type="term" value="F:DNA-binding transcription factor activity"/>
    <property type="evidence" value="ECO:0007669"/>
    <property type="project" value="InterPro"/>
</dbReference>
<name>A0A4R1I444_PSEEN</name>
<protein>
    <submittedName>
        <fullName evidence="3">DNA-binding transcriptional MerR regulator</fullName>
    </submittedName>
</protein>
<dbReference type="CDD" id="cd00592">
    <property type="entry name" value="HTH_MerR-like"/>
    <property type="match status" value="1"/>
</dbReference>
<dbReference type="PANTHER" id="PTHR30204:SF93">
    <property type="entry name" value="HTH MERR-TYPE DOMAIN-CONTAINING PROTEIN"/>
    <property type="match status" value="1"/>
</dbReference>
<dbReference type="InterPro" id="IPR047057">
    <property type="entry name" value="MerR_fam"/>
</dbReference>
<dbReference type="SUPFAM" id="SSF46955">
    <property type="entry name" value="Putative DNA-binding domain"/>
    <property type="match status" value="1"/>
</dbReference>
<dbReference type="AlphaFoldDB" id="A0A4R1I444"/>
<keyword evidence="1 3" id="KW-0238">DNA-binding</keyword>
<dbReference type="GO" id="GO:0003677">
    <property type="term" value="F:DNA binding"/>
    <property type="evidence" value="ECO:0007669"/>
    <property type="project" value="UniProtKB-KW"/>
</dbReference>
<dbReference type="SMART" id="SM00422">
    <property type="entry name" value="HTH_MERR"/>
    <property type="match status" value="1"/>
</dbReference>
<dbReference type="PROSITE" id="PS50937">
    <property type="entry name" value="HTH_MERR_2"/>
    <property type="match status" value="1"/>
</dbReference>
<keyword evidence="4" id="KW-1185">Reference proteome</keyword>
<evidence type="ECO:0000259" key="2">
    <source>
        <dbReference type="PROSITE" id="PS50937"/>
    </source>
</evidence>
<dbReference type="RefSeq" id="WP_132425859.1">
    <property type="nucleotide sequence ID" value="NZ_SMFZ01000001.1"/>
</dbReference>